<keyword evidence="2" id="KW-0547">Nucleotide-binding</keyword>
<gene>
    <name evidence="9" type="primary">rhaB</name>
    <name evidence="9" type="ORF">Lac1_05610</name>
</gene>
<dbReference type="InterPro" id="IPR018485">
    <property type="entry name" value="FGGY_C"/>
</dbReference>
<evidence type="ECO:0000256" key="1">
    <source>
        <dbReference type="ARBA" id="ARBA00022679"/>
    </source>
</evidence>
<evidence type="ECO:0000256" key="5">
    <source>
        <dbReference type="ARBA" id="ARBA00023157"/>
    </source>
</evidence>
<keyword evidence="4" id="KW-0067">ATP-binding</keyword>
<dbReference type="Pfam" id="PF02782">
    <property type="entry name" value="FGGY_C"/>
    <property type="match status" value="1"/>
</dbReference>
<dbReference type="EC" id="2.7.1.5" evidence="6"/>
<keyword evidence="1" id="KW-0808">Transferase</keyword>
<feature type="domain" description="Carbohydrate kinase FGGY N-terminal" evidence="7">
    <location>
        <begin position="4"/>
        <end position="244"/>
    </location>
</feature>
<keyword evidence="10" id="KW-1185">Reference proteome</keyword>
<dbReference type="RefSeq" id="WP_316266181.1">
    <property type="nucleotide sequence ID" value="NZ_AP027742.1"/>
</dbReference>
<name>A0ABM8I8R0_9FIRM</name>
<dbReference type="PANTHER" id="PTHR10196:SF93">
    <property type="entry name" value="L-RHAMNULOKINASE"/>
    <property type="match status" value="1"/>
</dbReference>
<dbReference type="NCBIfam" id="TIGR02627">
    <property type="entry name" value="rhamnulo_kin"/>
    <property type="match status" value="1"/>
</dbReference>
<feature type="domain" description="Carbohydrate kinase FGGY C-terminal" evidence="8">
    <location>
        <begin position="255"/>
        <end position="441"/>
    </location>
</feature>
<evidence type="ECO:0000256" key="3">
    <source>
        <dbReference type="ARBA" id="ARBA00022777"/>
    </source>
</evidence>
<dbReference type="CDD" id="cd07771">
    <property type="entry name" value="ASKHA_NBD_FGGY_RhaB-like"/>
    <property type="match status" value="1"/>
</dbReference>
<evidence type="ECO:0000259" key="8">
    <source>
        <dbReference type="Pfam" id="PF02782"/>
    </source>
</evidence>
<sequence>MGDYYLAVDIGASSGRHILGSLQGGKLVLEEIYRFENGMVKRNGHLCWDYEKLFGHIKAGIRKCAQIGKIPKSMGIDTWGVDYVLLDDRDEIIGETYGYRDRRTDGIDEEVARIIGERELYQRTGIEKMTFNTLYQLMALKKEHPEELEQAKALLFVPDYFHFLLTGKKVNEYTEASTSQLMNAAGKCWDEDLLARLELPGGIFQRIAMPGESLGKIRKELAEEFGFDMEVVLPCTHDTASAILAIPADGEDYVFISSGTWSLLGIERDEPDCSEVSRQNHFTNEGGFDSRICYHRNIMGLWMIQSVRHELGDSCSFAQICEEAEKEKEFSSRVDVTDQSFMAPDNMTEAIKDYCKKTGQQVPETLGEIASCIYASLAKCYADTIRGIEVSTGRTYTRIHIVGGGGKAGYLNKLTAEATGKEVHAGPTEGTALGNITAQMIRSGEFTDKTEARNVIYRSFDIKVYR</sequence>
<dbReference type="EMBL" id="AP027742">
    <property type="protein sequence ID" value="BDZ76378.1"/>
    <property type="molecule type" value="Genomic_DNA"/>
</dbReference>
<evidence type="ECO:0000313" key="10">
    <source>
        <dbReference type="Proteomes" id="UP001305815"/>
    </source>
</evidence>
<dbReference type="Proteomes" id="UP001305815">
    <property type="component" value="Chromosome"/>
</dbReference>
<keyword evidence="5" id="KW-1015">Disulfide bond</keyword>
<protein>
    <recommendedName>
        <fullName evidence="6">Rhamnulokinase</fullName>
        <ecNumber evidence="6">2.7.1.5</ecNumber>
    </recommendedName>
</protein>
<reference evidence="10" key="1">
    <citation type="journal article" date="2023" name="Int. J. Syst. Evol. Microbiol.">
        <title>Claveliimonas bilis gen. nov., sp. nov., deoxycholic acid-producing bacteria isolated from human faeces, and reclassification of Sellimonas monacensis Zenner et al. 2021 as Claveliimonas monacensis comb. nov.</title>
        <authorList>
            <person name="Hisatomi A."/>
            <person name="Kastawa N.W.E.P.G."/>
            <person name="Song I."/>
            <person name="Ohkuma M."/>
            <person name="Fukiya S."/>
            <person name="Sakamoto M."/>
        </authorList>
    </citation>
    <scope>NUCLEOTIDE SEQUENCE [LARGE SCALE GENOMIC DNA]</scope>
    <source>
        <strain evidence="10">12BBH14</strain>
    </source>
</reference>
<organism evidence="9 10">
    <name type="scientific">Claveliimonas bilis</name>
    <dbReference type="NCBI Taxonomy" id="3028070"/>
    <lineage>
        <taxon>Bacteria</taxon>
        <taxon>Bacillati</taxon>
        <taxon>Bacillota</taxon>
        <taxon>Clostridia</taxon>
        <taxon>Lachnospirales</taxon>
        <taxon>Lachnospiraceae</taxon>
        <taxon>Claveliimonas</taxon>
    </lineage>
</organism>
<proteinExistence type="predicted"/>
<evidence type="ECO:0000256" key="6">
    <source>
        <dbReference type="NCBIfam" id="TIGR02627"/>
    </source>
</evidence>
<keyword evidence="3" id="KW-0418">Kinase</keyword>
<dbReference type="PANTHER" id="PTHR10196">
    <property type="entry name" value="SUGAR KINASE"/>
    <property type="match status" value="1"/>
</dbReference>
<evidence type="ECO:0000259" key="7">
    <source>
        <dbReference type="Pfam" id="PF00370"/>
    </source>
</evidence>
<dbReference type="InterPro" id="IPR018484">
    <property type="entry name" value="FGGY_N"/>
</dbReference>
<dbReference type="Pfam" id="PF00370">
    <property type="entry name" value="FGGY_N"/>
    <property type="match status" value="1"/>
</dbReference>
<dbReference type="InterPro" id="IPR013449">
    <property type="entry name" value="Rhamnulokinase"/>
</dbReference>
<accession>A0ABM8I8R0</accession>
<evidence type="ECO:0000256" key="4">
    <source>
        <dbReference type="ARBA" id="ARBA00022840"/>
    </source>
</evidence>
<evidence type="ECO:0000256" key="2">
    <source>
        <dbReference type="ARBA" id="ARBA00022741"/>
    </source>
</evidence>
<evidence type="ECO:0000313" key="9">
    <source>
        <dbReference type="EMBL" id="BDZ76378.1"/>
    </source>
</evidence>